<accession>X1LUB3</accession>
<keyword evidence="1" id="KW-0812">Transmembrane</keyword>
<feature type="non-terminal residue" evidence="2">
    <location>
        <position position="1"/>
    </location>
</feature>
<feature type="non-terminal residue" evidence="2">
    <location>
        <position position="31"/>
    </location>
</feature>
<dbReference type="EMBL" id="BARU01049976">
    <property type="protein sequence ID" value="GAH97733.1"/>
    <property type="molecule type" value="Genomic_DNA"/>
</dbReference>
<evidence type="ECO:0000256" key="1">
    <source>
        <dbReference type="SAM" id="Phobius"/>
    </source>
</evidence>
<evidence type="ECO:0000313" key="2">
    <source>
        <dbReference type="EMBL" id="GAH97733.1"/>
    </source>
</evidence>
<comment type="caution">
    <text evidence="2">The sequence shown here is derived from an EMBL/GenBank/DDBJ whole genome shotgun (WGS) entry which is preliminary data.</text>
</comment>
<organism evidence="2">
    <name type="scientific">marine sediment metagenome</name>
    <dbReference type="NCBI Taxonomy" id="412755"/>
    <lineage>
        <taxon>unclassified sequences</taxon>
        <taxon>metagenomes</taxon>
        <taxon>ecological metagenomes</taxon>
    </lineage>
</organism>
<reference evidence="2" key="1">
    <citation type="journal article" date="2014" name="Front. Microbiol.">
        <title>High frequency of phylogenetically diverse reductive dehalogenase-homologous genes in deep subseafloor sedimentary metagenomes.</title>
        <authorList>
            <person name="Kawai M."/>
            <person name="Futagami T."/>
            <person name="Toyoda A."/>
            <person name="Takaki Y."/>
            <person name="Nishi S."/>
            <person name="Hori S."/>
            <person name="Arai W."/>
            <person name="Tsubouchi T."/>
            <person name="Morono Y."/>
            <person name="Uchiyama I."/>
            <person name="Ito T."/>
            <person name="Fujiyama A."/>
            <person name="Inagaki F."/>
            <person name="Takami H."/>
        </authorList>
    </citation>
    <scope>NUCLEOTIDE SEQUENCE</scope>
    <source>
        <strain evidence="2">Expedition CK06-06</strain>
    </source>
</reference>
<feature type="transmembrane region" description="Helical" evidence="1">
    <location>
        <begin position="6"/>
        <end position="23"/>
    </location>
</feature>
<keyword evidence="1" id="KW-0472">Membrane</keyword>
<proteinExistence type="predicted"/>
<protein>
    <submittedName>
        <fullName evidence="2">Uncharacterized protein</fullName>
    </submittedName>
</protein>
<sequence>TILIVGIIFTSFGIIYRFYDFIYRRTLSAMF</sequence>
<gene>
    <name evidence="2" type="ORF">S03H2_73149</name>
</gene>
<name>X1LUB3_9ZZZZ</name>
<keyword evidence="1" id="KW-1133">Transmembrane helix</keyword>
<dbReference type="AlphaFoldDB" id="X1LUB3"/>